<dbReference type="Proteomes" id="UP001054857">
    <property type="component" value="Unassembled WGS sequence"/>
</dbReference>
<evidence type="ECO:0000313" key="2">
    <source>
        <dbReference type="Proteomes" id="UP001054857"/>
    </source>
</evidence>
<protein>
    <recommendedName>
        <fullName evidence="3">PAS domain-containing protein</fullName>
    </recommendedName>
</protein>
<evidence type="ECO:0008006" key="3">
    <source>
        <dbReference type="Google" id="ProtNLM"/>
    </source>
</evidence>
<sequence>MGCIQSKPVTQHKFCDTWPQPPAADGIVECGCLGLQQNDGQPGTGIAAAIVNLDSQETSTKHAGLPLDAVLRRAPTGELAILDELQLRAALQHASQPVLVLTVPSQLPARPETDVSPEGLPDALLISTPEETSDGNAAEPTFKLSYIGEEAHLMLTTEQGFTALRCVLANDAALQSLGLEDEPAVLGFLARSFHADRGLVSLFQDAVKRLLAGHLTAAKHFVPGDFGRDRYFLSMRISPFAFRASTPSANSDAATAAGSCASSPSCCATAPSGCCCGCLVPGMLLELDVPYEGKELAARLQRDYLILSNIPSMVTIFDLSGNVLHQNRSSVAFMGYLVGAGLSRRATQQQYQQQLQAGNSSRSSGGPTAPWVFRQQHQ</sequence>
<name>A0AAD3E1M1_9CHLO</name>
<proteinExistence type="predicted"/>
<dbReference type="AlphaFoldDB" id="A0AAD3E1M1"/>
<evidence type="ECO:0000313" key="1">
    <source>
        <dbReference type="EMBL" id="GFR52030.1"/>
    </source>
</evidence>
<dbReference type="EMBL" id="BMAR01000057">
    <property type="protein sequence ID" value="GFR52030.1"/>
    <property type="molecule type" value="Genomic_DNA"/>
</dbReference>
<reference evidence="1 2" key="1">
    <citation type="journal article" date="2021" name="Sci. Rep.">
        <title>Genome sequencing of the multicellular alga Astrephomene provides insights into convergent evolution of germ-soma differentiation.</title>
        <authorList>
            <person name="Yamashita S."/>
            <person name="Yamamoto K."/>
            <person name="Matsuzaki R."/>
            <person name="Suzuki S."/>
            <person name="Yamaguchi H."/>
            <person name="Hirooka S."/>
            <person name="Minakuchi Y."/>
            <person name="Miyagishima S."/>
            <person name="Kawachi M."/>
            <person name="Toyoda A."/>
            <person name="Nozaki H."/>
        </authorList>
    </citation>
    <scope>NUCLEOTIDE SEQUENCE [LARGE SCALE GENOMIC DNA]</scope>
    <source>
        <strain evidence="1 2">NIES-4017</strain>
    </source>
</reference>
<feature type="non-terminal residue" evidence="1">
    <location>
        <position position="378"/>
    </location>
</feature>
<organism evidence="1 2">
    <name type="scientific">Astrephomene gubernaculifera</name>
    <dbReference type="NCBI Taxonomy" id="47775"/>
    <lineage>
        <taxon>Eukaryota</taxon>
        <taxon>Viridiplantae</taxon>
        <taxon>Chlorophyta</taxon>
        <taxon>core chlorophytes</taxon>
        <taxon>Chlorophyceae</taxon>
        <taxon>CS clade</taxon>
        <taxon>Chlamydomonadales</taxon>
        <taxon>Astrephomenaceae</taxon>
        <taxon>Astrephomene</taxon>
    </lineage>
</organism>
<accession>A0AAD3E1M1</accession>
<keyword evidence="2" id="KW-1185">Reference proteome</keyword>
<comment type="caution">
    <text evidence="1">The sequence shown here is derived from an EMBL/GenBank/DDBJ whole genome shotgun (WGS) entry which is preliminary data.</text>
</comment>
<gene>
    <name evidence="1" type="ORF">Agub_g14419</name>
</gene>